<dbReference type="Proteomes" id="UP000789860">
    <property type="component" value="Unassembled WGS sequence"/>
</dbReference>
<name>A0ACA9ML96_9GLOM</name>
<evidence type="ECO:0000313" key="1">
    <source>
        <dbReference type="EMBL" id="CAG8599453.1"/>
    </source>
</evidence>
<protein>
    <submittedName>
        <fullName evidence="1">11308_t:CDS:1</fullName>
    </submittedName>
</protein>
<proteinExistence type="predicted"/>
<comment type="caution">
    <text evidence="1">The sequence shown here is derived from an EMBL/GenBank/DDBJ whole genome shotgun (WGS) entry which is preliminary data.</text>
</comment>
<reference evidence="1" key="1">
    <citation type="submission" date="2021-06" db="EMBL/GenBank/DDBJ databases">
        <authorList>
            <person name="Kallberg Y."/>
            <person name="Tangrot J."/>
            <person name="Rosling A."/>
        </authorList>
    </citation>
    <scope>NUCLEOTIDE SEQUENCE</scope>
    <source>
        <strain evidence="1">AU212A</strain>
    </source>
</reference>
<gene>
    <name evidence="1" type="ORF">SCALOS_LOCUS6876</name>
</gene>
<keyword evidence="2" id="KW-1185">Reference proteome</keyword>
<accession>A0ACA9ML96</accession>
<feature type="non-terminal residue" evidence="1">
    <location>
        <position position="1"/>
    </location>
</feature>
<sequence>GIPPPEPKSPPKPVPRVTDETSSSFSYLLPVAVLVAYIAYKYVMSD</sequence>
<dbReference type="EMBL" id="CAJVPM010014147">
    <property type="protein sequence ID" value="CAG8599453.1"/>
    <property type="molecule type" value="Genomic_DNA"/>
</dbReference>
<organism evidence="1 2">
    <name type="scientific">Scutellospora calospora</name>
    <dbReference type="NCBI Taxonomy" id="85575"/>
    <lineage>
        <taxon>Eukaryota</taxon>
        <taxon>Fungi</taxon>
        <taxon>Fungi incertae sedis</taxon>
        <taxon>Mucoromycota</taxon>
        <taxon>Glomeromycotina</taxon>
        <taxon>Glomeromycetes</taxon>
        <taxon>Diversisporales</taxon>
        <taxon>Gigasporaceae</taxon>
        <taxon>Scutellospora</taxon>
    </lineage>
</organism>
<evidence type="ECO:0000313" key="2">
    <source>
        <dbReference type="Proteomes" id="UP000789860"/>
    </source>
</evidence>